<accession>D4DZF8</accession>
<keyword evidence="6 8" id="KW-0342">GTP-binding</keyword>
<dbReference type="GO" id="GO:0005737">
    <property type="term" value="C:cytoplasm"/>
    <property type="evidence" value="ECO:0007669"/>
    <property type="project" value="UniProtKB-SubCell"/>
</dbReference>
<comment type="cofactor">
    <cofactor evidence="8">
        <name>Mg(2+)</name>
        <dbReference type="ChEBI" id="CHEBI:18420"/>
    </cofactor>
</comment>
<dbReference type="NCBIfam" id="TIGR02665">
    <property type="entry name" value="molyb_mobA"/>
    <property type="match status" value="1"/>
</dbReference>
<comment type="subunit">
    <text evidence="8">Monomer.</text>
</comment>
<organism evidence="10 11">
    <name type="scientific">Serratia odorifera DSM 4582</name>
    <dbReference type="NCBI Taxonomy" id="667129"/>
    <lineage>
        <taxon>Bacteria</taxon>
        <taxon>Pseudomonadati</taxon>
        <taxon>Pseudomonadota</taxon>
        <taxon>Gammaproteobacteria</taxon>
        <taxon>Enterobacterales</taxon>
        <taxon>Yersiniaceae</taxon>
        <taxon>Serratia</taxon>
    </lineage>
</organism>
<dbReference type="Gene3D" id="3.90.550.10">
    <property type="entry name" value="Spore Coat Polysaccharide Biosynthesis Protein SpsA, Chain A"/>
    <property type="match status" value="1"/>
</dbReference>
<dbReference type="Proteomes" id="UP000005723">
    <property type="component" value="Unassembled WGS sequence"/>
</dbReference>
<evidence type="ECO:0000259" key="9">
    <source>
        <dbReference type="Pfam" id="PF12804"/>
    </source>
</evidence>
<comment type="subcellular location">
    <subcellularLocation>
        <location evidence="8">Cytoplasm</location>
    </subcellularLocation>
</comment>
<dbReference type="SUPFAM" id="SSF53448">
    <property type="entry name" value="Nucleotide-diphospho-sugar transferases"/>
    <property type="match status" value="1"/>
</dbReference>
<keyword evidence="4 8" id="KW-0547">Nucleotide-binding</keyword>
<evidence type="ECO:0000256" key="5">
    <source>
        <dbReference type="ARBA" id="ARBA00022842"/>
    </source>
</evidence>
<dbReference type="InterPro" id="IPR025877">
    <property type="entry name" value="MobA-like_NTP_Trfase"/>
</dbReference>
<comment type="caution">
    <text evidence="10">The sequence shown here is derived from an EMBL/GenBank/DDBJ whole genome shotgun (WGS) entry which is preliminary data.</text>
</comment>
<name>D4DZF8_SEROD</name>
<dbReference type="PANTHER" id="PTHR19136">
    <property type="entry name" value="MOLYBDENUM COFACTOR GUANYLYLTRANSFERASE"/>
    <property type="match status" value="1"/>
</dbReference>
<dbReference type="GO" id="GO:0061603">
    <property type="term" value="F:molybdenum cofactor guanylyltransferase activity"/>
    <property type="evidence" value="ECO:0007669"/>
    <property type="project" value="UniProtKB-EC"/>
</dbReference>
<dbReference type="GO" id="GO:1902758">
    <property type="term" value="P:bis(molybdopterin guanine dinucleotide)molybdenum biosynthetic process"/>
    <property type="evidence" value="ECO:0007669"/>
    <property type="project" value="TreeGrafter"/>
</dbReference>
<comment type="similarity">
    <text evidence="8">Belongs to the MobA family.</text>
</comment>
<dbReference type="HAMAP" id="MF_00316">
    <property type="entry name" value="MobA"/>
    <property type="match status" value="1"/>
</dbReference>
<comment type="function">
    <text evidence="8">Transfers a GMP moiety from GTP to Mo-molybdopterin (Mo-MPT) cofactor (Moco or molybdenum cofactor) to form Mo-molybdopterin guanine dinucleotide (Mo-MGD) cofactor.</text>
</comment>
<comment type="caution">
    <text evidence="8">Lacks conserved residue(s) required for the propagation of feature annotation.</text>
</comment>
<dbReference type="InterPro" id="IPR013482">
    <property type="entry name" value="Molybde_CF_guanTrfase"/>
</dbReference>
<dbReference type="InterPro" id="IPR029044">
    <property type="entry name" value="Nucleotide-diphossugar_trans"/>
</dbReference>
<feature type="binding site" evidence="8">
    <location>
        <begin position="13"/>
        <end position="15"/>
    </location>
    <ligand>
        <name>GTP</name>
        <dbReference type="ChEBI" id="CHEBI:37565"/>
    </ligand>
</feature>
<evidence type="ECO:0000256" key="4">
    <source>
        <dbReference type="ARBA" id="ARBA00022741"/>
    </source>
</evidence>
<evidence type="ECO:0000256" key="1">
    <source>
        <dbReference type="ARBA" id="ARBA00022490"/>
    </source>
</evidence>
<dbReference type="AlphaFoldDB" id="D4DZF8"/>
<feature type="binding site" evidence="8">
    <location>
        <position position="72"/>
    </location>
    <ligand>
        <name>GTP</name>
        <dbReference type="ChEBI" id="CHEBI:37565"/>
    </ligand>
</feature>
<gene>
    <name evidence="8 10" type="primary">mobA</name>
    <name evidence="10" type="ORF">HMPREF0758_1308</name>
</gene>
<evidence type="ECO:0000256" key="8">
    <source>
        <dbReference type="HAMAP-Rule" id="MF_00316"/>
    </source>
</evidence>
<keyword evidence="11" id="KW-1185">Reference proteome</keyword>
<evidence type="ECO:0000256" key="2">
    <source>
        <dbReference type="ARBA" id="ARBA00022679"/>
    </source>
</evidence>
<evidence type="ECO:0000313" key="10">
    <source>
        <dbReference type="EMBL" id="EFE97216.1"/>
    </source>
</evidence>
<dbReference type="GO" id="GO:0046872">
    <property type="term" value="F:metal ion binding"/>
    <property type="evidence" value="ECO:0007669"/>
    <property type="project" value="UniProtKB-KW"/>
</dbReference>
<dbReference type="Pfam" id="PF12804">
    <property type="entry name" value="NTP_transf_3"/>
    <property type="match status" value="1"/>
</dbReference>
<dbReference type="PANTHER" id="PTHR19136:SF81">
    <property type="entry name" value="MOLYBDENUM COFACTOR GUANYLYLTRANSFERASE"/>
    <property type="match status" value="1"/>
</dbReference>
<keyword evidence="3 8" id="KW-0479">Metal-binding</keyword>
<keyword evidence="2 8" id="KW-0808">Transferase</keyword>
<keyword evidence="7 8" id="KW-0501">Molybdenum cofactor biosynthesis</keyword>
<dbReference type="EMBL" id="ADBY01000022">
    <property type="protein sequence ID" value="EFE97216.1"/>
    <property type="molecule type" value="Genomic_DNA"/>
</dbReference>
<evidence type="ECO:0000256" key="7">
    <source>
        <dbReference type="ARBA" id="ARBA00023150"/>
    </source>
</evidence>
<keyword evidence="1 8" id="KW-0963">Cytoplasm</keyword>
<proteinExistence type="inferred from homology"/>
<dbReference type="STRING" id="667129.HMPREF0758_1308"/>
<evidence type="ECO:0000313" key="11">
    <source>
        <dbReference type="Proteomes" id="UP000005723"/>
    </source>
</evidence>
<comment type="domain">
    <text evidence="8">The N-terminal domain determines nucleotide recognition and specific binding, while the C-terminal domain determines the specific binding to the target protein.</text>
</comment>
<feature type="binding site" evidence="8">
    <location>
        <position position="102"/>
    </location>
    <ligand>
        <name>Mg(2+)</name>
        <dbReference type="ChEBI" id="CHEBI:18420"/>
    </ligand>
</feature>
<dbReference type="CDD" id="cd02503">
    <property type="entry name" value="MobA"/>
    <property type="match status" value="1"/>
</dbReference>
<protein>
    <recommendedName>
        <fullName evidence="8">Molybdenum cofactor guanylyltransferase</fullName>
        <shortName evidence="8">MoCo guanylyltransferase</shortName>
        <ecNumber evidence="8">2.7.7.77</ecNumber>
    </recommendedName>
    <alternativeName>
        <fullName evidence="8">GTP:molybdopterin guanylyltransferase</fullName>
    </alternativeName>
    <alternativeName>
        <fullName evidence="8">Mo-MPT guanylyltransferase</fullName>
    </alternativeName>
    <alternativeName>
        <fullName evidence="8">Molybdopterin guanylyltransferase</fullName>
    </alternativeName>
    <alternativeName>
        <fullName evidence="8">Molybdopterin-guanine dinucleotide synthase</fullName>
        <shortName evidence="8">MGD synthase</shortName>
    </alternativeName>
</protein>
<dbReference type="EC" id="2.7.7.77" evidence="8"/>
<evidence type="ECO:0000256" key="3">
    <source>
        <dbReference type="ARBA" id="ARBA00022723"/>
    </source>
</evidence>
<reference evidence="10 11" key="1">
    <citation type="submission" date="2010-01" db="EMBL/GenBank/DDBJ databases">
        <authorList>
            <person name="Muzny D."/>
            <person name="Qin X."/>
            <person name="Deng J."/>
            <person name="Jiang H."/>
            <person name="Liu Y."/>
            <person name="Qu J."/>
            <person name="Song X.-Z."/>
            <person name="Zhang L."/>
            <person name="Thornton R."/>
            <person name="Coyle M."/>
            <person name="Francisco L."/>
            <person name="Jackson L."/>
            <person name="Javaid M."/>
            <person name="Korchina V."/>
            <person name="Kovar C."/>
            <person name="Mata R."/>
            <person name="Mathew T."/>
            <person name="Ngo R."/>
            <person name="Nguyen L."/>
            <person name="Nguyen N."/>
            <person name="Okwuonu G."/>
            <person name="Ongeri F."/>
            <person name="Pham C."/>
            <person name="Simmons D."/>
            <person name="Wilczek-Boney K."/>
            <person name="Hale W."/>
            <person name="Jakkamsetti A."/>
            <person name="Pham P."/>
            <person name="Ruth R."/>
            <person name="San Lucas F."/>
            <person name="Warren J."/>
            <person name="Zhang J."/>
            <person name="Zhao Z."/>
            <person name="Zhou C."/>
            <person name="Zhu D."/>
            <person name="Lee S."/>
            <person name="Bess C."/>
            <person name="Blankenburg K."/>
            <person name="Forbes L."/>
            <person name="Fu Q."/>
            <person name="Gubbala S."/>
            <person name="Hirani K."/>
            <person name="Jayaseelan J.C."/>
            <person name="Lara F."/>
            <person name="Munidasa M."/>
            <person name="Palculict T."/>
            <person name="Patil S."/>
            <person name="Pu L.-L."/>
            <person name="Saada N."/>
            <person name="Tang L."/>
            <person name="Weissenberger G."/>
            <person name="Zhu Y."/>
            <person name="Hemphill L."/>
            <person name="Shang Y."/>
            <person name="Youmans B."/>
            <person name="Ayvaz T."/>
            <person name="Ross M."/>
            <person name="Santibanez J."/>
            <person name="Aqrawi P."/>
            <person name="Gross S."/>
            <person name="Joshi V."/>
            <person name="Fowler G."/>
            <person name="Nazareth L."/>
            <person name="Reid J."/>
            <person name="Worley K."/>
            <person name="Petrosino J."/>
            <person name="Highlander S."/>
            <person name="Gibbs R."/>
        </authorList>
    </citation>
    <scope>NUCLEOTIDE SEQUENCE [LARGE SCALE GENOMIC DNA]</scope>
    <source>
        <strain evidence="10 11">DSM 4582</strain>
    </source>
</reference>
<comment type="catalytic activity">
    <reaction evidence="8">
        <text>Mo-molybdopterin + GTP + H(+) = Mo-molybdopterin guanine dinucleotide + diphosphate</text>
        <dbReference type="Rhea" id="RHEA:34243"/>
        <dbReference type="ChEBI" id="CHEBI:15378"/>
        <dbReference type="ChEBI" id="CHEBI:33019"/>
        <dbReference type="ChEBI" id="CHEBI:37565"/>
        <dbReference type="ChEBI" id="CHEBI:71302"/>
        <dbReference type="ChEBI" id="CHEBI:71310"/>
        <dbReference type="EC" id="2.7.7.77"/>
    </reaction>
</comment>
<evidence type="ECO:0000256" key="6">
    <source>
        <dbReference type="ARBA" id="ARBA00023134"/>
    </source>
</evidence>
<keyword evidence="5 8" id="KW-0460">Magnesium</keyword>
<feature type="binding site" evidence="8">
    <location>
        <position position="102"/>
    </location>
    <ligand>
        <name>GTP</name>
        <dbReference type="ChEBI" id="CHEBI:37565"/>
    </ligand>
</feature>
<feature type="binding site" evidence="8">
    <location>
        <position position="26"/>
    </location>
    <ligand>
        <name>GTP</name>
        <dbReference type="ChEBI" id="CHEBI:37565"/>
    </ligand>
</feature>
<feature type="domain" description="MobA-like NTP transferase" evidence="9">
    <location>
        <begin position="10"/>
        <end position="159"/>
    </location>
</feature>
<dbReference type="GO" id="GO:0005525">
    <property type="term" value="F:GTP binding"/>
    <property type="evidence" value="ECO:0007669"/>
    <property type="project" value="UniProtKB-UniRule"/>
</dbReference>
<dbReference type="HOGENOM" id="CLU_055597_5_1_6"/>
<sequence length="199" mass="21710">MTIMHAEITGVILAGGRARRMGGEDKGLVQIGDKALYQYTLARLQPQVGKVLISANRNLAQYQRSGWPVIGDLQPGFAGPLAGMLAGLQHATTEWVVFVPCDVPDFPESLVEALWQGRQGALAVYASDDQRAHPTLALLHNSLAARLAQYLAQGERKLMLFLDAVGAKEVVFSNQSSAFHNLNTREDCLSWQRARGISQ</sequence>